<comment type="caution">
    <text evidence="1">The sequence shown here is derived from an EMBL/GenBank/DDBJ whole genome shotgun (WGS) entry which is preliminary data.</text>
</comment>
<reference evidence="1" key="1">
    <citation type="submission" date="2023-04" db="EMBL/GenBank/DDBJ databases">
        <title>Draft Genome sequencing of Naganishia species isolated from polar environments using Oxford Nanopore Technology.</title>
        <authorList>
            <person name="Leo P."/>
            <person name="Venkateswaran K."/>
        </authorList>
    </citation>
    <scope>NUCLEOTIDE SEQUENCE</scope>
    <source>
        <strain evidence="1">MNA-CCFEE 5262</strain>
    </source>
</reference>
<name>A0ACC2VR08_9TREE</name>
<proteinExistence type="predicted"/>
<accession>A0ACC2VR08</accession>
<organism evidence="1 2">
    <name type="scientific">Naganishia adeliensis</name>
    <dbReference type="NCBI Taxonomy" id="92952"/>
    <lineage>
        <taxon>Eukaryota</taxon>
        <taxon>Fungi</taxon>
        <taxon>Dikarya</taxon>
        <taxon>Basidiomycota</taxon>
        <taxon>Agaricomycotina</taxon>
        <taxon>Tremellomycetes</taxon>
        <taxon>Filobasidiales</taxon>
        <taxon>Filobasidiaceae</taxon>
        <taxon>Naganishia</taxon>
    </lineage>
</organism>
<dbReference type="Proteomes" id="UP001230649">
    <property type="component" value="Unassembled WGS sequence"/>
</dbReference>
<evidence type="ECO:0000313" key="2">
    <source>
        <dbReference type="Proteomes" id="UP001230649"/>
    </source>
</evidence>
<evidence type="ECO:0000313" key="1">
    <source>
        <dbReference type="EMBL" id="KAJ9101525.1"/>
    </source>
</evidence>
<keyword evidence="2" id="KW-1185">Reference proteome</keyword>
<dbReference type="EMBL" id="JASBWS010000069">
    <property type="protein sequence ID" value="KAJ9101525.1"/>
    <property type="molecule type" value="Genomic_DNA"/>
</dbReference>
<sequence length="439" mass="48028">MPFSLNNYLHGFLPPRESKEELVLNGWLAWTVDGYDYFSVSLTAKLLAKQFDKRSQGYSLLSDRYGRKWTLVGNLLLIAVFELASSFCTNYGAFLGVRSLFGIAMGGIWGQASNTALENVPPHARGLISGFLQQGYAVGYLIAAVVNLTLVPKTVHSWRALYWVGTGLSVFAAIFRAMLPESRMFLRAKQESQMRENHNEIGKTKAFMTETKKMLKANWKRAIWAVVLIPLLGQDTKLFPSKLASKATIIANCGAVAGGITFGYLSQFSGRRLAIIIAAFFTGAFIPLWILPNSFGKLSAGAFFVQFGVQASFRASFGGIAYQLGNMISSAAAQIEATAGESLRVIVHGEDLPDYASVQGILIGVVLFCLLIVVLFGVEHHGSHFEEAAVAFEPGAGEQDKYLANGRETGKLSQQTTRMEAGQLDDDQVKEEKLHIEKA</sequence>
<protein>
    <submittedName>
        <fullName evidence="1">Uncharacterized protein</fullName>
    </submittedName>
</protein>
<gene>
    <name evidence="1" type="ORF">QFC20_005218</name>
</gene>